<feature type="compositionally biased region" description="Basic and acidic residues" evidence="1">
    <location>
        <begin position="79"/>
        <end position="99"/>
    </location>
</feature>
<name>A0A9N7VQ53_PLEPL</name>
<feature type="compositionally biased region" description="Low complexity" evidence="1">
    <location>
        <begin position="36"/>
        <end position="52"/>
    </location>
</feature>
<evidence type="ECO:0000256" key="1">
    <source>
        <dbReference type="SAM" id="MobiDB-lite"/>
    </source>
</evidence>
<protein>
    <submittedName>
        <fullName evidence="2">Uncharacterized protein</fullName>
    </submittedName>
</protein>
<accession>A0A9N7VQ53</accession>
<evidence type="ECO:0000313" key="2">
    <source>
        <dbReference type="EMBL" id="CAB1456321.1"/>
    </source>
</evidence>
<sequence>MNENYNCSDNSLTDRQRARESEREREHASTRDYTRTHYYTHTQTPSTDTTTTAPPPFPDTPPVHSPAVPRHFPSSLADRGARFQEGLHRPSEERFSVQY</sequence>
<keyword evidence="3" id="KW-1185">Reference proteome</keyword>
<feature type="compositionally biased region" description="Polar residues" evidence="1">
    <location>
        <begin position="1"/>
        <end position="11"/>
    </location>
</feature>
<dbReference type="Proteomes" id="UP001153269">
    <property type="component" value="Unassembled WGS sequence"/>
</dbReference>
<organism evidence="2 3">
    <name type="scientific">Pleuronectes platessa</name>
    <name type="common">European plaice</name>
    <dbReference type="NCBI Taxonomy" id="8262"/>
    <lineage>
        <taxon>Eukaryota</taxon>
        <taxon>Metazoa</taxon>
        <taxon>Chordata</taxon>
        <taxon>Craniata</taxon>
        <taxon>Vertebrata</taxon>
        <taxon>Euteleostomi</taxon>
        <taxon>Actinopterygii</taxon>
        <taxon>Neopterygii</taxon>
        <taxon>Teleostei</taxon>
        <taxon>Neoteleostei</taxon>
        <taxon>Acanthomorphata</taxon>
        <taxon>Carangaria</taxon>
        <taxon>Pleuronectiformes</taxon>
        <taxon>Pleuronectoidei</taxon>
        <taxon>Pleuronectidae</taxon>
        <taxon>Pleuronectes</taxon>
    </lineage>
</organism>
<reference evidence="2" key="1">
    <citation type="submission" date="2020-03" db="EMBL/GenBank/DDBJ databases">
        <authorList>
            <person name="Weist P."/>
        </authorList>
    </citation>
    <scope>NUCLEOTIDE SEQUENCE</scope>
</reference>
<proteinExistence type="predicted"/>
<feature type="compositionally biased region" description="Basic and acidic residues" evidence="1">
    <location>
        <begin position="12"/>
        <end position="35"/>
    </location>
</feature>
<feature type="compositionally biased region" description="Pro residues" evidence="1">
    <location>
        <begin position="53"/>
        <end position="64"/>
    </location>
</feature>
<dbReference type="AlphaFoldDB" id="A0A9N7VQ53"/>
<evidence type="ECO:0000313" key="3">
    <source>
        <dbReference type="Proteomes" id="UP001153269"/>
    </source>
</evidence>
<dbReference type="EMBL" id="CADEAL010004292">
    <property type="protein sequence ID" value="CAB1456321.1"/>
    <property type="molecule type" value="Genomic_DNA"/>
</dbReference>
<gene>
    <name evidence="2" type="ORF">PLEPLA_LOCUS44105</name>
</gene>
<comment type="caution">
    <text evidence="2">The sequence shown here is derived from an EMBL/GenBank/DDBJ whole genome shotgun (WGS) entry which is preliminary data.</text>
</comment>
<feature type="region of interest" description="Disordered" evidence="1">
    <location>
        <begin position="1"/>
        <end position="99"/>
    </location>
</feature>